<evidence type="ECO:0000313" key="2">
    <source>
        <dbReference type="Proteomes" id="UP000201838"/>
    </source>
</evidence>
<gene>
    <name evidence="1" type="ORF">BOA8489_03778</name>
</gene>
<dbReference type="Proteomes" id="UP000201838">
    <property type="component" value="Unassembled WGS sequence"/>
</dbReference>
<protein>
    <submittedName>
        <fullName evidence="1">Uncharacterized protein</fullName>
    </submittedName>
</protein>
<accession>A0A238J6Z4</accession>
<sequence>MTDFRAISCDLSVAATFPSGARGGHVKVVSRVMTALMRASIDWPTVLPVRPPATSRHVPTEGDLALRDDRRLRHAHGILTTHAQPDTCSALRFASPLPGT</sequence>
<name>A0A238J6Z4_9RHOB</name>
<proteinExistence type="predicted"/>
<reference evidence="2" key="1">
    <citation type="submission" date="2017-05" db="EMBL/GenBank/DDBJ databases">
        <authorList>
            <person name="Rodrigo-Torres L."/>
            <person name="Arahal R. D."/>
            <person name="Lucena T."/>
        </authorList>
    </citation>
    <scope>NUCLEOTIDE SEQUENCE [LARGE SCALE GENOMIC DNA]</scope>
    <source>
        <strain evidence="2">CECT 8489</strain>
    </source>
</reference>
<dbReference type="AlphaFoldDB" id="A0A238J6Z4"/>
<dbReference type="EMBL" id="FXXQ01000021">
    <property type="protein sequence ID" value="SMX25634.1"/>
    <property type="molecule type" value="Genomic_DNA"/>
</dbReference>
<keyword evidence="2" id="KW-1185">Reference proteome</keyword>
<organism evidence="1 2">
    <name type="scientific">Boseongicola aestuarii</name>
    <dbReference type="NCBI Taxonomy" id="1470561"/>
    <lineage>
        <taxon>Bacteria</taxon>
        <taxon>Pseudomonadati</taxon>
        <taxon>Pseudomonadota</taxon>
        <taxon>Alphaproteobacteria</taxon>
        <taxon>Rhodobacterales</taxon>
        <taxon>Paracoccaceae</taxon>
        <taxon>Boseongicola</taxon>
    </lineage>
</organism>
<evidence type="ECO:0000313" key="1">
    <source>
        <dbReference type="EMBL" id="SMX25634.1"/>
    </source>
</evidence>